<organism evidence="11 12">
    <name type="scientific">Thermomonospora echinospora</name>
    <dbReference type="NCBI Taxonomy" id="1992"/>
    <lineage>
        <taxon>Bacteria</taxon>
        <taxon>Bacillati</taxon>
        <taxon>Actinomycetota</taxon>
        <taxon>Actinomycetes</taxon>
        <taxon>Streptosporangiales</taxon>
        <taxon>Thermomonosporaceae</taxon>
        <taxon>Thermomonospora</taxon>
    </lineage>
</organism>
<dbReference type="AlphaFoldDB" id="A0A1H6CBX7"/>
<dbReference type="InterPro" id="IPR011712">
    <property type="entry name" value="Sig_transdc_His_kin_sub3_dim/P"/>
</dbReference>
<dbReference type="InterPro" id="IPR003594">
    <property type="entry name" value="HATPase_dom"/>
</dbReference>
<evidence type="ECO:0000256" key="9">
    <source>
        <dbReference type="SAM" id="Phobius"/>
    </source>
</evidence>
<comment type="catalytic activity">
    <reaction evidence="1">
        <text>ATP + protein L-histidine = ADP + protein N-phospho-L-histidine.</text>
        <dbReference type="EC" id="2.7.13.3"/>
    </reaction>
</comment>
<sequence>MDGDVGIIERIEASGRAAVRGLGLYLMSMVVGLLLFCLMVNSITMIGMGLGLFLVPVIGAKSRRYANKYRELTGRWTGTRIESPYLPEPPHRPGLTGWWNRTVHTLSDPATWRDLAWMVTDPLVACFTALLPISLIGMGIHGILLAAGLWVPIHELGGTQWYTFVPVSDWPTAITAGVVGLLYIGLGLKIARPLLAVHGRWAHQLLAPTEKARLALRVQRLTQTRSDAVDSQAAELRRIERDLHDGAQARLVAMGMSLGAIEHLLDRDPDKARLLLAEARQNSAKALSELRDLVRGIHPPVLADRGLVDAVRALALDHPLPVEVAAELPGRLEPPVESAAYFAVAEILTNAAKHSGARQVWVDVRHEDGMLRISVTDDGQGGAMASGGGLRGIERRIGTFDGVLAVSSPPGGPTIVTLELPCALSSPRISPS</sequence>
<gene>
    <name evidence="11" type="ORF">SAMN04489712_109175</name>
</gene>
<feature type="transmembrane region" description="Helical" evidence="9">
    <location>
        <begin position="170"/>
        <end position="191"/>
    </location>
</feature>
<dbReference type="RefSeq" id="WP_235018018.1">
    <property type="nucleotide sequence ID" value="NZ_FNVO01000009.1"/>
</dbReference>
<dbReference type="EMBL" id="FNVO01000009">
    <property type="protein sequence ID" value="SEG70500.1"/>
    <property type="molecule type" value="Genomic_DNA"/>
</dbReference>
<feature type="transmembrane region" description="Helical" evidence="9">
    <location>
        <begin position="24"/>
        <end position="55"/>
    </location>
</feature>
<keyword evidence="9" id="KW-1133">Transmembrane helix</keyword>
<dbReference type="InterPro" id="IPR036890">
    <property type="entry name" value="HATPase_C_sf"/>
</dbReference>
<dbReference type="Pfam" id="PF02518">
    <property type="entry name" value="HATPase_c"/>
    <property type="match status" value="1"/>
</dbReference>
<dbReference type="Proteomes" id="UP000236723">
    <property type="component" value="Unassembled WGS sequence"/>
</dbReference>
<reference evidence="12" key="1">
    <citation type="submission" date="2016-10" db="EMBL/GenBank/DDBJ databases">
        <authorList>
            <person name="Varghese N."/>
            <person name="Submissions S."/>
        </authorList>
    </citation>
    <scope>NUCLEOTIDE SEQUENCE [LARGE SCALE GENOMIC DNA]</scope>
    <source>
        <strain evidence="12">DSM 43163</strain>
    </source>
</reference>
<accession>A0A1H6CBX7</accession>
<evidence type="ECO:0000256" key="2">
    <source>
        <dbReference type="ARBA" id="ARBA00012438"/>
    </source>
</evidence>
<keyword evidence="3" id="KW-0597">Phosphoprotein</keyword>
<dbReference type="GO" id="GO:0005524">
    <property type="term" value="F:ATP binding"/>
    <property type="evidence" value="ECO:0007669"/>
    <property type="project" value="UniProtKB-KW"/>
</dbReference>
<evidence type="ECO:0000256" key="3">
    <source>
        <dbReference type="ARBA" id="ARBA00022553"/>
    </source>
</evidence>
<dbReference type="SMART" id="SM00387">
    <property type="entry name" value="HATPase_c"/>
    <property type="match status" value="1"/>
</dbReference>
<dbReference type="Gene3D" id="1.20.5.1930">
    <property type="match status" value="1"/>
</dbReference>
<dbReference type="GO" id="GO:0046983">
    <property type="term" value="F:protein dimerization activity"/>
    <property type="evidence" value="ECO:0007669"/>
    <property type="project" value="InterPro"/>
</dbReference>
<dbReference type="PANTHER" id="PTHR24421:SF10">
    <property type="entry name" value="NITRATE_NITRITE SENSOR PROTEIN NARQ"/>
    <property type="match status" value="1"/>
</dbReference>
<dbReference type="Pfam" id="PF07730">
    <property type="entry name" value="HisKA_3"/>
    <property type="match status" value="1"/>
</dbReference>
<evidence type="ECO:0000256" key="6">
    <source>
        <dbReference type="ARBA" id="ARBA00022777"/>
    </source>
</evidence>
<feature type="transmembrane region" description="Helical" evidence="9">
    <location>
        <begin position="123"/>
        <end position="150"/>
    </location>
</feature>
<evidence type="ECO:0000259" key="10">
    <source>
        <dbReference type="SMART" id="SM00387"/>
    </source>
</evidence>
<dbReference type="Gene3D" id="3.30.565.10">
    <property type="entry name" value="Histidine kinase-like ATPase, C-terminal domain"/>
    <property type="match status" value="1"/>
</dbReference>
<evidence type="ECO:0000313" key="12">
    <source>
        <dbReference type="Proteomes" id="UP000236723"/>
    </source>
</evidence>
<evidence type="ECO:0000313" key="11">
    <source>
        <dbReference type="EMBL" id="SEG70500.1"/>
    </source>
</evidence>
<keyword evidence="5" id="KW-0547">Nucleotide-binding</keyword>
<evidence type="ECO:0000256" key="1">
    <source>
        <dbReference type="ARBA" id="ARBA00000085"/>
    </source>
</evidence>
<evidence type="ECO:0000256" key="5">
    <source>
        <dbReference type="ARBA" id="ARBA00022741"/>
    </source>
</evidence>
<dbReference type="EC" id="2.7.13.3" evidence="2"/>
<keyword evidence="9" id="KW-0472">Membrane</keyword>
<dbReference type="PANTHER" id="PTHR24421">
    <property type="entry name" value="NITRATE/NITRITE SENSOR PROTEIN NARX-RELATED"/>
    <property type="match status" value="1"/>
</dbReference>
<evidence type="ECO:0000256" key="4">
    <source>
        <dbReference type="ARBA" id="ARBA00022679"/>
    </source>
</evidence>
<keyword evidence="9" id="KW-0812">Transmembrane</keyword>
<keyword evidence="12" id="KW-1185">Reference proteome</keyword>
<keyword evidence="7" id="KW-0067">ATP-binding</keyword>
<dbReference type="InterPro" id="IPR025828">
    <property type="entry name" value="Put_sensor_dom"/>
</dbReference>
<dbReference type="InterPro" id="IPR050482">
    <property type="entry name" value="Sensor_HK_TwoCompSys"/>
</dbReference>
<evidence type="ECO:0000256" key="7">
    <source>
        <dbReference type="ARBA" id="ARBA00022840"/>
    </source>
</evidence>
<dbReference type="Pfam" id="PF13796">
    <property type="entry name" value="Sensor"/>
    <property type="match status" value="1"/>
</dbReference>
<dbReference type="CDD" id="cd16917">
    <property type="entry name" value="HATPase_UhpB-NarQ-NarX-like"/>
    <property type="match status" value="1"/>
</dbReference>
<name>A0A1H6CBX7_9ACTN</name>
<keyword evidence="6 11" id="KW-0418">Kinase</keyword>
<dbReference type="GO" id="GO:0016020">
    <property type="term" value="C:membrane"/>
    <property type="evidence" value="ECO:0007669"/>
    <property type="project" value="InterPro"/>
</dbReference>
<evidence type="ECO:0000256" key="8">
    <source>
        <dbReference type="ARBA" id="ARBA00023012"/>
    </source>
</evidence>
<dbReference type="GO" id="GO:0000155">
    <property type="term" value="F:phosphorelay sensor kinase activity"/>
    <property type="evidence" value="ECO:0007669"/>
    <property type="project" value="InterPro"/>
</dbReference>
<keyword evidence="4" id="KW-0808">Transferase</keyword>
<keyword evidence="8" id="KW-0902">Two-component regulatory system</keyword>
<proteinExistence type="predicted"/>
<feature type="domain" description="Histidine kinase/HSP90-like ATPase" evidence="10">
    <location>
        <begin position="335"/>
        <end position="424"/>
    </location>
</feature>
<protein>
    <recommendedName>
        <fullName evidence="2">histidine kinase</fullName>
        <ecNumber evidence="2">2.7.13.3</ecNumber>
    </recommendedName>
</protein>
<dbReference type="SUPFAM" id="SSF55874">
    <property type="entry name" value="ATPase domain of HSP90 chaperone/DNA topoisomerase II/histidine kinase"/>
    <property type="match status" value="1"/>
</dbReference>